<proteinExistence type="predicted"/>
<dbReference type="OrthoDB" id="10253254at2759"/>
<keyword evidence="3" id="KW-1133">Transmembrane helix</keyword>
<keyword evidence="1 5" id="KW-0378">Hydrolase</keyword>
<feature type="transmembrane region" description="Helical" evidence="3">
    <location>
        <begin position="235"/>
        <end position="254"/>
    </location>
</feature>
<dbReference type="GO" id="GO:0004386">
    <property type="term" value="F:helicase activity"/>
    <property type="evidence" value="ECO:0007669"/>
    <property type="project" value="UniProtKB-KW"/>
</dbReference>
<keyword evidence="2" id="KW-0067">ATP-binding</keyword>
<keyword evidence="2" id="KW-0547">Nucleotide-binding</keyword>
<sequence>MELIDQTVPATERGDLLIFMSGIQEISTLADSLRLFADHTKWIWYSIPIIEANEQIIDYAFGVCRHWIILILHSSLSVEEQDKVRLGTLDQFCHRETFSNHLHLATDRSAHLIQVFDFPPEGTRKCIISSNISETSVTIDGIRFIIDSGKAKELTHETNANLSKLSEFWISKASATQRAGRAGRTGPGVCYRLYSIKEFNHFNDFAVPEILRAPLEPVVMQIKALELGDPREFDFVEVIIAWFGLTIWALFSFYST</sequence>
<name>A0A433D5T0_9FUNG</name>
<dbReference type="CDD" id="cd18791">
    <property type="entry name" value="SF2_C_RHA"/>
    <property type="match status" value="1"/>
</dbReference>
<reference evidence="5 6" key="1">
    <citation type="journal article" date="2018" name="New Phytol.">
        <title>Phylogenomics of Endogonaceae and evolution of mycorrhizas within Mucoromycota.</title>
        <authorList>
            <person name="Chang Y."/>
            <person name="Desiro A."/>
            <person name="Na H."/>
            <person name="Sandor L."/>
            <person name="Lipzen A."/>
            <person name="Clum A."/>
            <person name="Barry K."/>
            <person name="Grigoriev I.V."/>
            <person name="Martin F.M."/>
            <person name="Stajich J.E."/>
            <person name="Smith M.E."/>
            <person name="Bonito G."/>
            <person name="Spatafora J.W."/>
        </authorList>
    </citation>
    <scope>NUCLEOTIDE SEQUENCE [LARGE SCALE GENOMIC DNA]</scope>
    <source>
        <strain evidence="5 6">GMNB39</strain>
    </source>
</reference>
<evidence type="ECO:0000313" key="6">
    <source>
        <dbReference type="Proteomes" id="UP000268093"/>
    </source>
</evidence>
<dbReference type="AlphaFoldDB" id="A0A433D5T0"/>
<dbReference type="InterPro" id="IPR042035">
    <property type="entry name" value="DEAH_win-hel_dom"/>
</dbReference>
<keyword evidence="6" id="KW-1185">Reference proteome</keyword>
<dbReference type="PANTHER" id="PTHR18934">
    <property type="entry name" value="ATP-DEPENDENT RNA HELICASE"/>
    <property type="match status" value="1"/>
</dbReference>
<dbReference type="GO" id="GO:0016787">
    <property type="term" value="F:hydrolase activity"/>
    <property type="evidence" value="ECO:0007669"/>
    <property type="project" value="UniProtKB-KW"/>
</dbReference>
<comment type="caution">
    <text evidence="5">The sequence shown here is derived from an EMBL/GenBank/DDBJ whole genome shotgun (WGS) entry which is preliminary data.</text>
</comment>
<keyword evidence="2" id="KW-0347">Helicase</keyword>
<dbReference type="SMART" id="SM00490">
    <property type="entry name" value="HELICc"/>
    <property type="match status" value="1"/>
</dbReference>
<evidence type="ECO:0000256" key="1">
    <source>
        <dbReference type="ARBA" id="ARBA00022801"/>
    </source>
</evidence>
<keyword evidence="3" id="KW-0812">Transmembrane</keyword>
<dbReference type="PROSITE" id="PS51194">
    <property type="entry name" value="HELICASE_CTER"/>
    <property type="match status" value="1"/>
</dbReference>
<dbReference type="Pfam" id="PF00271">
    <property type="entry name" value="Helicase_C"/>
    <property type="match status" value="1"/>
</dbReference>
<gene>
    <name evidence="5" type="ORF">BC936DRAFT_147221</name>
</gene>
<keyword evidence="3" id="KW-0472">Membrane</keyword>
<feature type="domain" description="Helicase C-terminal" evidence="4">
    <location>
        <begin position="55"/>
        <end position="226"/>
    </location>
</feature>
<dbReference type="EMBL" id="RBNI01006150">
    <property type="protein sequence ID" value="RUP46208.1"/>
    <property type="molecule type" value="Genomic_DNA"/>
</dbReference>
<dbReference type="Proteomes" id="UP000268093">
    <property type="component" value="Unassembled WGS sequence"/>
</dbReference>
<dbReference type="SUPFAM" id="SSF52540">
    <property type="entry name" value="P-loop containing nucleoside triphosphate hydrolases"/>
    <property type="match status" value="1"/>
</dbReference>
<dbReference type="PANTHER" id="PTHR18934:SF221">
    <property type="entry name" value="ATP-DEPENDENT RNA HELICASE DHX34-RELATED"/>
    <property type="match status" value="1"/>
</dbReference>
<dbReference type="Gene3D" id="1.10.10.2130">
    <property type="entry name" value="DEAH helicase family, winged-helix domain"/>
    <property type="match status" value="1"/>
</dbReference>
<dbReference type="InterPro" id="IPR001650">
    <property type="entry name" value="Helicase_C-like"/>
</dbReference>
<evidence type="ECO:0000256" key="2">
    <source>
        <dbReference type="ARBA" id="ARBA00022806"/>
    </source>
</evidence>
<protein>
    <submittedName>
        <fullName evidence="5">P-loop containing nucleoside triphosphate hydrolase protein</fullName>
    </submittedName>
</protein>
<evidence type="ECO:0000256" key="3">
    <source>
        <dbReference type="SAM" id="Phobius"/>
    </source>
</evidence>
<evidence type="ECO:0000313" key="5">
    <source>
        <dbReference type="EMBL" id="RUP46208.1"/>
    </source>
</evidence>
<dbReference type="GO" id="GO:0003723">
    <property type="term" value="F:RNA binding"/>
    <property type="evidence" value="ECO:0007669"/>
    <property type="project" value="TreeGrafter"/>
</dbReference>
<organism evidence="5 6">
    <name type="scientific">Jimgerdemannia flammicorona</name>
    <dbReference type="NCBI Taxonomy" id="994334"/>
    <lineage>
        <taxon>Eukaryota</taxon>
        <taxon>Fungi</taxon>
        <taxon>Fungi incertae sedis</taxon>
        <taxon>Mucoromycota</taxon>
        <taxon>Mucoromycotina</taxon>
        <taxon>Endogonomycetes</taxon>
        <taxon>Endogonales</taxon>
        <taxon>Endogonaceae</taxon>
        <taxon>Jimgerdemannia</taxon>
    </lineage>
</organism>
<evidence type="ECO:0000259" key="4">
    <source>
        <dbReference type="PROSITE" id="PS51194"/>
    </source>
</evidence>
<dbReference type="Gene3D" id="3.40.50.300">
    <property type="entry name" value="P-loop containing nucleotide triphosphate hydrolases"/>
    <property type="match status" value="1"/>
</dbReference>
<dbReference type="InterPro" id="IPR027417">
    <property type="entry name" value="P-loop_NTPase"/>
</dbReference>
<accession>A0A433D5T0</accession>